<feature type="domain" description="N-acetyltransferase" evidence="1">
    <location>
        <begin position="13"/>
        <end position="177"/>
    </location>
</feature>
<dbReference type="Gene3D" id="3.40.630.30">
    <property type="match status" value="1"/>
</dbReference>
<dbReference type="OrthoDB" id="9785602at2"/>
<sequence length="184" mass="21594">MLSQFPELETQNLILRQVNQSDSRDIFQHLSDKEVLKYHDLEAFTNIKQAKNIIAIFDEKFHSNQMIRWGIANKENNIIIGTCGFHNWVQKSFQAEIGYELSQAYWQKGIMTEALTNIIKFGFEKMELNRISATVMLDNIASMKLLDKLGFEEEGVLREYGFWKGEFHDLKMFSLLKKEASRYI</sequence>
<dbReference type="InterPro" id="IPR016181">
    <property type="entry name" value="Acyl_CoA_acyltransferase"/>
</dbReference>
<dbReference type="PANTHER" id="PTHR43792">
    <property type="entry name" value="GNAT FAMILY, PUTATIVE (AFU_ORTHOLOGUE AFUA_3G00765)-RELATED-RELATED"/>
    <property type="match status" value="1"/>
</dbReference>
<dbReference type="AlphaFoldDB" id="A0A1Z4LSR5"/>
<accession>A0A1Z4LSR5</accession>
<dbReference type="SUPFAM" id="SSF55729">
    <property type="entry name" value="Acyl-CoA N-acyltransferases (Nat)"/>
    <property type="match status" value="1"/>
</dbReference>
<gene>
    <name evidence="2" type="ORF">NIES267_37300</name>
</gene>
<reference evidence="2 3" key="1">
    <citation type="submission" date="2017-06" db="EMBL/GenBank/DDBJ databases">
        <title>Genome sequencing of cyanobaciteial culture collection at National Institute for Environmental Studies (NIES).</title>
        <authorList>
            <person name="Hirose Y."/>
            <person name="Shimura Y."/>
            <person name="Fujisawa T."/>
            <person name="Nakamura Y."/>
            <person name="Kawachi M."/>
        </authorList>
    </citation>
    <scope>NUCLEOTIDE SEQUENCE [LARGE SCALE GENOMIC DNA]</scope>
    <source>
        <strain evidence="2 3">NIES-267</strain>
    </source>
</reference>
<keyword evidence="2" id="KW-0808">Transferase</keyword>
<dbReference type="EMBL" id="AP018227">
    <property type="protein sequence ID" value="BAY84234.1"/>
    <property type="molecule type" value="Genomic_DNA"/>
</dbReference>
<keyword evidence="3" id="KW-1185">Reference proteome</keyword>
<dbReference type="GO" id="GO:0005737">
    <property type="term" value="C:cytoplasm"/>
    <property type="evidence" value="ECO:0007669"/>
    <property type="project" value="TreeGrafter"/>
</dbReference>
<protein>
    <submittedName>
        <fullName evidence="2">GCN5-related N-acetyltransferase</fullName>
    </submittedName>
</protein>
<evidence type="ECO:0000259" key="1">
    <source>
        <dbReference type="PROSITE" id="PS51186"/>
    </source>
</evidence>
<dbReference type="InterPro" id="IPR000182">
    <property type="entry name" value="GNAT_dom"/>
</dbReference>
<dbReference type="PANTHER" id="PTHR43792:SF9">
    <property type="entry name" value="RIBOSOMAL-PROTEIN-ALANINE ACETYLTRANSFERASE"/>
    <property type="match status" value="1"/>
</dbReference>
<dbReference type="GO" id="GO:0008999">
    <property type="term" value="F:protein-N-terminal-alanine acetyltransferase activity"/>
    <property type="evidence" value="ECO:0007669"/>
    <property type="project" value="TreeGrafter"/>
</dbReference>
<organism evidence="2 3">
    <name type="scientific">Calothrix parasitica NIES-267</name>
    <dbReference type="NCBI Taxonomy" id="1973488"/>
    <lineage>
        <taxon>Bacteria</taxon>
        <taxon>Bacillati</taxon>
        <taxon>Cyanobacteriota</taxon>
        <taxon>Cyanophyceae</taxon>
        <taxon>Nostocales</taxon>
        <taxon>Calotrichaceae</taxon>
        <taxon>Calothrix</taxon>
    </lineage>
</organism>
<dbReference type="Pfam" id="PF13302">
    <property type="entry name" value="Acetyltransf_3"/>
    <property type="match status" value="1"/>
</dbReference>
<evidence type="ECO:0000313" key="2">
    <source>
        <dbReference type="EMBL" id="BAY84234.1"/>
    </source>
</evidence>
<proteinExistence type="predicted"/>
<dbReference type="PROSITE" id="PS51186">
    <property type="entry name" value="GNAT"/>
    <property type="match status" value="1"/>
</dbReference>
<dbReference type="InterPro" id="IPR051531">
    <property type="entry name" value="N-acetyltransferase"/>
</dbReference>
<name>A0A1Z4LSR5_9CYAN</name>
<evidence type="ECO:0000313" key="3">
    <source>
        <dbReference type="Proteomes" id="UP000218418"/>
    </source>
</evidence>
<dbReference type="Proteomes" id="UP000218418">
    <property type="component" value="Chromosome"/>
</dbReference>